<dbReference type="AlphaFoldDB" id="W4KAM7"/>
<dbReference type="InterPro" id="IPR044861">
    <property type="entry name" value="IPNS-like_FE2OG_OXY"/>
</dbReference>
<dbReference type="PANTHER" id="PTHR10209:SF881">
    <property type="entry name" value="FI07970P-RELATED"/>
    <property type="match status" value="1"/>
</dbReference>
<dbReference type="PANTHER" id="PTHR10209">
    <property type="entry name" value="OXIDOREDUCTASE, 2OG-FE II OXYGENASE FAMILY PROTEIN"/>
    <property type="match status" value="1"/>
</dbReference>
<dbReference type="GO" id="GO:0046872">
    <property type="term" value="F:metal ion binding"/>
    <property type="evidence" value="ECO:0007669"/>
    <property type="project" value="UniProtKB-KW"/>
</dbReference>
<dbReference type="SUPFAM" id="SSF51197">
    <property type="entry name" value="Clavaminate synthase-like"/>
    <property type="match status" value="1"/>
</dbReference>
<dbReference type="RefSeq" id="XP_009546697.1">
    <property type="nucleotide sequence ID" value="XM_009548402.1"/>
</dbReference>
<dbReference type="InterPro" id="IPR027443">
    <property type="entry name" value="IPNS-like_sf"/>
</dbReference>
<sequence>MASTNEIVIIDISALLSSHTKPPSPEAVEVAKKIYAAFSTLGFCQFTGHDIPVELQADLVKCSQQFFALPEAEKSALHVKNGGIAWRVYAPLGGESTHGRTDWKEGIYFGPEHPADHPHAGMLLHGANQFPDASIPAMRGVVQDYVNFIIELGKIICDGLSSSLGLEKDFIRENYLQPEPVALFRCWSYPGISQEEEIYGIGEHSGTILRSGPSGDFAIFTELLDFGFLTILKQMAPGLQFLTPQKEWIDVPVVENALICNVGDMLDRMTVGRFISARHRVLPPAPGTSRLSFPFFFDYSWTAKIRPFPLSHLPALPAAEDEENKVRWGTTTFTNVEGEWWQYLAKKVKKVFPDLVLPDFDSNIAPSSRFTIAVPVVAK</sequence>
<evidence type="ECO:0000256" key="3">
    <source>
        <dbReference type="ARBA" id="ARBA00023002"/>
    </source>
</evidence>
<organism evidence="7 8">
    <name type="scientific">Heterobasidion irregulare (strain TC 32-1)</name>
    <dbReference type="NCBI Taxonomy" id="747525"/>
    <lineage>
        <taxon>Eukaryota</taxon>
        <taxon>Fungi</taxon>
        <taxon>Dikarya</taxon>
        <taxon>Basidiomycota</taxon>
        <taxon>Agaricomycotina</taxon>
        <taxon>Agaricomycetes</taxon>
        <taxon>Russulales</taxon>
        <taxon>Bondarzewiaceae</taxon>
        <taxon>Heterobasidion</taxon>
        <taxon>Heterobasidion annosum species complex</taxon>
    </lineage>
</organism>
<name>W4KAM7_HETIT</name>
<proteinExistence type="inferred from homology"/>
<dbReference type="STRING" id="747525.W4KAM7"/>
<dbReference type="HOGENOM" id="CLU_010119_6_3_1"/>
<dbReference type="EMBL" id="KI925458">
    <property type="protein sequence ID" value="ETW82141.1"/>
    <property type="molecule type" value="Genomic_DNA"/>
</dbReference>
<dbReference type="Proteomes" id="UP000030671">
    <property type="component" value="Unassembled WGS sequence"/>
</dbReference>
<evidence type="ECO:0000259" key="6">
    <source>
        <dbReference type="PROSITE" id="PS51471"/>
    </source>
</evidence>
<dbReference type="eggNOG" id="KOG0143">
    <property type="taxonomic scope" value="Eukaryota"/>
</dbReference>
<keyword evidence="3 5" id="KW-0560">Oxidoreductase</keyword>
<gene>
    <name evidence="7" type="ORF">HETIRDRAFT_451742</name>
</gene>
<evidence type="ECO:0000256" key="2">
    <source>
        <dbReference type="ARBA" id="ARBA00022723"/>
    </source>
</evidence>
<keyword evidence="2 5" id="KW-0479">Metal-binding</keyword>
<dbReference type="InParanoid" id="W4KAM7"/>
<evidence type="ECO:0000256" key="1">
    <source>
        <dbReference type="ARBA" id="ARBA00008056"/>
    </source>
</evidence>
<dbReference type="GO" id="GO:0016491">
    <property type="term" value="F:oxidoreductase activity"/>
    <property type="evidence" value="ECO:0007669"/>
    <property type="project" value="UniProtKB-KW"/>
</dbReference>
<reference evidence="7 8" key="1">
    <citation type="journal article" date="2012" name="New Phytol.">
        <title>Insight into trade-off between wood decay and parasitism from the genome of a fungal forest pathogen.</title>
        <authorList>
            <person name="Olson A."/>
            <person name="Aerts A."/>
            <person name="Asiegbu F."/>
            <person name="Belbahri L."/>
            <person name="Bouzid O."/>
            <person name="Broberg A."/>
            <person name="Canback B."/>
            <person name="Coutinho P.M."/>
            <person name="Cullen D."/>
            <person name="Dalman K."/>
            <person name="Deflorio G."/>
            <person name="van Diepen L.T."/>
            <person name="Dunand C."/>
            <person name="Duplessis S."/>
            <person name="Durling M."/>
            <person name="Gonthier P."/>
            <person name="Grimwood J."/>
            <person name="Fossdal C.G."/>
            <person name="Hansson D."/>
            <person name="Henrissat B."/>
            <person name="Hietala A."/>
            <person name="Himmelstrand K."/>
            <person name="Hoffmeister D."/>
            <person name="Hogberg N."/>
            <person name="James T.Y."/>
            <person name="Karlsson M."/>
            <person name="Kohler A."/>
            <person name="Kues U."/>
            <person name="Lee Y.H."/>
            <person name="Lin Y.C."/>
            <person name="Lind M."/>
            <person name="Lindquist E."/>
            <person name="Lombard V."/>
            <person name="Lucas S."/>
            <person name="Lunden K."/>
            <person name="Morin E."/>
            <person name="Murat C."/>
            <person name="Park J."/>
            <person name="Raffaello T."/>
            <person name="Rouze P."/>
            <person name="Salamov A."/>
            <person name="Schmutz J."/>
            <person name="Solheim H."/>
            <person name="Stahlberg J."/>
            <person name="Velez H."/>
            <person name="de Vries R.P."/>
            <person name="Wiebenga A."/>
            <person name="Woodward S."/>
            <person name="Yakovlev I."/>
            <person name="Garbelotto M."/>
            <person name="Martin F."/>
            <person name="Grigoriev I.V."/>
            <person name="Stenlid J."/>
        </authorList>
    </citation>
    <scope>NUCLEOTIDE SEQUENCE [LARGE SCALE GENOMIC DNA]</scope>
    <source>
        <strain evidence="7 8">TC 32-1</strain>
    </source>
</reference>
<dbReference type="KEGG" id="hir:HETIRDRAFT_451742"/>
<dbReference type="InterPro" id="IPR005123">
    <property type="entry name" value="Oxoglu/Fe-dep_dioxygenase_dom"/>
</dbReference>
<evidence type="ECO:0000256" key="4">
    <source>
        <dbReference type="ARBA" id="ARBA00023004"/>
    </source>
</evidence>
<accession>W4KAM7</accession>
<dbReference type="PROSITE" id="PS51471">
    <property type="entry name" value="FE2OG_OXY"/>
    <property type="match status" value="1"/>
</dbReference>
<dbReference type="InterPro" id="IPR026992">
    <property type="entry name" value="DIOX_N"/>
</dbReference>
<dbReference type="Gene3D" id="2.60.120.330">
    <property type="entry name" value="B-lactam Antibiotic, Isopenicillin N Synthase, Chain"/>
    <property type="match status" value="1"/>
</dbReference>
<feature type="domain" description="Fe2OG dioxygenase" evidence="6">
    <location>
        <begin position="186"/>
        <end position="299"/>
    </location>
</feature>
<dbReference type="GeneID" id="20676189"/>
<evidence type="ECO:0000313" key="7">
    <source>
        <dbReference type="EMBL" id="ETW82141.1"/>
    </source>
</evidence>
<evidence type="ECO:0000256" key="5">
    <source>
        <dbReference type="RuleBase" id="RU003682"/>
    </source>
</evidence>
<dbReference type="OrthoDB" id="288590at2759"/>
<dbReference type="Pfam" id="PF14226">
    <property type="entry name" value="DIOX_N"/>
    <property type="match status" value="1"/>
</dbReference>
<dbReference type="Pfam" id="PF03171">
    <property type="entry name" value="2OG-FeII_Oxy"/>
    <property type="match status" value="1"/>
</dbReference>
<keyword evidence="8" id="KW-1185">Reference proteome</keyword>
<evidence type="ECO:0000313" key="8">
    <source>
        <dbReference type="Proteomes" id="UP000030671"/>
    </source>
</evidence>
<keyword evidence="4 5" id="KW-0408">Iron</keyword>
<protein>
    <recommendedName>
        <fullName evidence="6">Fe2OG dioxygenase domain-containing protein</fullName>
    </recommendedName>
</protein>
<comment type="similarity">
    <text evidence="1 5">Belongs to the iron/ascorbate-dependent oxidoreductase family.</text>
</comment>